<reference evidence="3" key="5">
    <citation type="submission" date="2015-06" db="UniProtKB">
        <authorList>
            <consortium name="EnsemblFungi"/>
        </authorList>
    </citation>
    <scope>IDENTIFICATION</scope>
    <source>
        <strain evidence="3">ATCC 64411</strain>
    </source>
</reference>
<feature type="region of interest" description="Disordered" evidence="1">
    <location>
        <begin position="123"/>
        <end position="164"/>
    </location>
</feature>
<feature type="region of interest" description="Disordered" evidence="1">
    <location>
        <begin position="12"/>
        <end position="90"/>
    </location>
</feature>
<accession>A0A0C4DSY4</accession>
<reference evidence="2" key="1">
    <citation type="submission" date="2010-05" db="EMBL/GenBank/DDBJ databases">
        <title>The Genome Sequence of Magnaporthe poae strain ATCC 64411.</title>
        <authorList>
            <consortium name="The Broad Institute Genome Sequencing Platform"/>
            <consortium name="Broad Institute Genome Sequencing Center for Infectious Disease"/>
            <person name="Ma L.-J."/>
            <person name="Dead R."/>
            <person name="Young S."/>
            <person name="Zeng Q."/>
            <person name="Koehrsen M."/>
            <person name="Alvarado L."/>
            <person name="Berlin A."/>
            <person name="Chapman S.B."/>
            <person name="Chen Z."/>
            <person name="Freedman E."/>
            <person name="Gellesch M."/>
            <person name="Goldberg J."/>
            <person name="Griggs A."/>
            <person name="Gujja S."/>
            <person name="Heilman E.R."/>
            <person name="Heiman D."/>
            <person name="Hepburn T."/>
            <person name="Howarth C."/>
            <person name="Jen D."/>
            <person name="Larson L."/>
            <person name="Mehta T."/>
            <person name="Neiman D."/>
            <person name="Pearson M."/>
            <person name="Roberts A."/>
            <person name="Saif S."/>
            <person name="Shea T."/>
            <person name="Shenoy N."/>
            <person name="Sisk P."/>
            <person name="Stolte C."/>
            <person name="Sykes S."/>
            <person name="Walk T."/>
            <person name="White J."/>
            <person name="Yandava C."/>
            <person name="Haas B."/>
            <person name="Nusbaum C."/>
            <person name="Birren B."/>
        </authorList>
    </citation>
    <scope>NUCLEOTIDE SEQUENCE</scope>
    <source>
        <strain evidence="2">ATCC 64411</strain>
    </source>
</reference>
<dbReference type="AlphaFoldDB" id="A0A0C4DSY4"/>
<evidence type="ECO:0000313" key="2">
    <source>
        <dbReference type="EMBL" id="KLU83981.1"/>
    </source>
</evidence>
<gene>
    <name evidence="2" type="ORF">MAPG_03030</name>
</gene>
<dbReference type="Proteomes" id="UP000011715">
    <property type="component" value="Unassembled WGS sequence"/>
</dbReference>
<dbReference type="EMBL" id="ADBL01000736">
    <property type="status" value="NOT_ANNOTATED_CDS"/>
    <property type="molecule type" value="Genomic_DNA"/>
</dbReference>
<dbReference type="VEuPathDB" id="FungiDB:MAPG_03030"/>
<organism evidence="3 4">
    <name type="scientific">Magnaporthiopsis poae (strain ATCC 64411 / 73-15)</name>
    <name type="common">Kentucky bluegrass fungus</name>
    <name type="synonym">Magnaporthe poae</name>
    <dbReference type="NCBI Taxonomy" id="644358"/>
    <lineage>
        <taxon>Eukaryota</taxon>
        <taxon>Fungi</taxon>
        <taxon>Dikarya</taxon>
        <taxon>Ascomycota</taxon>
        <taxon>Pezizomycotina</taxon>
        <taxon>Sordariomycetes</taxon>
        <taxon>Sordariomycetidae</taxon>
        <taxon>Magnaporthales</taxon>
        <taxon>Magnaporthaceae</taxon>
        <taxon>Magnaporthiopsis</taxon>
    </lineage>
</organism>
<dbReference type="eggNOG" id="ENOG502T4WX">
    <property type="taxonomic scope" value="Eukaryota"/>
</dbReference>
<evidence type="ECO:0000313" key="3">
    <source>
        <dbReference type="EnsemblFungi" id="MAPG_03030T0"/>
    </source>
</evidence>
<dbReference type="EMBL" id="ADBL01000735">
    <property type="status" value="NOT_ANNOTATED_CDS"/>
    <property type="molecule type" value="Genomic_DNA"/>
</dbReference>
<dbReference type="OrthoDB" id="10657709at2759"/>
<reference evidence="3" key="4">
    <citation type="journal article" date="2015" name="G3 (Bethesda)">
        <title>Genome sequences of three phytopathogenic species of the Magnaporthaceae family of fungi.</title>
        <authorList>
            <person name="Okagaki L.H."/>
            <person name="Nunes C.C."/>
            <person name="Sailsbery J."/>
            <person name="Clay B."/>
            <person name="Brown D."/>
            <person name="John T."/>
            <person name="Oh Y."/>
            <person name="Young N."/>
            <person name="Fitzgerald M."/>
            <person name="Haas B.J."/>
            <person name="Zeng Q."/>
            <person name="Young S."/>
            <person name="Adiconis X."/>
            <person name="Fan L."/>
            <person name="Levin J.Z."/>
            <person name="Mitchell T.K."/>
            <person name="Okubara P.A."/>
            <person name="Farman M.L."/>
            <person name="Kohn L.M."/>
            <person name="Birren B."/>
            <person name="Ma L.-J."/>
            <person name="Dean R.A."/>
        </authorList>
    </citation>
    <scope>NUCLEOTIDE SEQUENCE</scope>
    <source>
        <strain evidence="3">ATCC 64411 / 73-15</strain>
    </source>
</reference>
<reference evidence="2" key="3">
    <citation type="submission" date="2011-03" db="EMBL/GenBank/DDBJ databases">
        <title>Annotation of Magnaporthe poae ATCC 64411.</title>
        <authorList>
            <person name="Ma L.-J."/>
            <person name="Dead R."/>
            <person name="Young S.K."/>
            <person name="Zeng Q."/>
            <person name="Gargeya S."/>
            <person name="Fitzgerald M."/>
            <person name="Haas B."/>
            <person name="Abouelleil A."/>
            <person name="Alvarado L."/>
            <person name="Arachchi H.M."/>
            <person name="Berlin A."/>
            <person name="Brown A."/>
            <person name="Chapman S.B."/>
            <person name="Chen Z."/>
            <person name="Dunbar C."/>
            <person name="Freedman E."/>
            <person name="Gearin G."/>
            <person name="Gellesch M."/>
            <person name="Goldberg J."/>
            <person name="Griggs A."/>
            <person name="Gujja S."/>
            <person name="Heiman D."/>
            <person name="Howarth C."/>
            <person name="Larson L."/>
            <person name="Lui A."/>
            <person name="MacDonald P.J.P."/>
            <person name="Mehta T."/>
            <person name="Montmayeur A."/>
            <person name="Murphy C."/>
            <person name="Neiman D."/>
            <person name="Pearson M."/>
            <person name="Priest M."/>
            <person name="Roberts A."/>
            <person name="Saif S."/>
            <person name="Shea T."/>
            <person name="Shenoy N."/>
            <person name="Sisk P."/>
            <person name="Stolte C."/>
            <person name="Sykes S."/>
            <person name="Yandava C."/>
            <person name="Wortman J."/>
            <person name="Nusbaum C."/>
            <person name="Birren B."/>
        </authorList>
    </citation>
    <scope>NUCLEOTIDE SEQUENCE</scope>
    <source>
        <strain evidence="2">ATCC 64411</strain>
    </source>
</reference>
<dbReference type="EMBL" id="GL876967">
    <property type="protein sequence ID" value="KLU83981.1"/>
    <property type="molecule type" value="Genomic_DNA"/>
</dbReference>
<protein>
    <submittedName>
        <fullName evidence="2 3">Uncharacterized protein</fullName>
    </submittedName>
</protein>
<keyword evidence="4" id="KW-1185">Reference proteome</keyword>
<reference evidence="4" key="2">
    <citation type="submission" date="2010-05" db="EMBL/GenBank/DDBJ databases">
        <title>The genome sequence of Magnaporthe poae strain ATCC 64411.</title>
        <authorList>
            <person name="Ma L.-J."/>
            <person name="Dead R."/>
            <person name="Young S."/>
            <person name="Zeng Q."/>
            <person name="Koehrsen M."/>
            <person name="Alvarado L."/>
            <person name="Berlin A."/>
            <person name="Chapman S.B."/>
            <person name="Chen Z."/>
            <person name="Freedman E."/>
            <person name="Gellesch M."/>
            <person name="Goldberg J."/>
            <person name="Griggs A."/>
            <person name="Gujja S."/>
            <person name="Heilman E.R."/>
            <person name="Heiman D."/>
            <person name="Hepburn T."/>
            <person name="Howarth C."/>
            <person name="Jen D."/>
            <person name="Larson L."/>
            <person name="Mehta T."/>
            <person name="Neiman D."/>
            <person name="Pearson M."/>
            <person name="Roberts A."/>
            <person name="Saif S."/>
            <person name="Shea T."/>
            <person name="Shenoy N."/>
            <person name="Sisk P."/>
            <person name="Stolte C."/>
            <person name="Sykes S."/>
            <person name="Walk T."/>
            <person name="White J."/>
            <person name="Yandava C."/>
            <person name="Haas B."/>
            <person name="Nusbaum C."/>
            <person name="Birren B."/>
        </authorList>
    </citation>
    <scope>NUCLEOTIDE SEQUENCE [LARGE SCALE GENOMIC DNA]</scope>
    <source>
        <strain evidence="4">ATCC 64411 / 73-15</strain>
    </source>
</reference>
<dbReference type="EnsemblFungi" id="MAPG_03030T0">
    <property type="protein sequence ID" value="MAPG_03030T0"/>
    <property type="gene ID" value="MAPG_03030"/>
</dbReference>
<sequence>MNKLTHEEMAEAGNFMGSSQQTCDRGQRGHQVPRSATQEASRPVVQGDDHPGTHRAARGNLPRGGAPTQSPSAHRNASHGAVEKSTTGRGYATAAGTSLLKQRIEEIAARYLAFLNAEPATPAAATSPTAEEDANLPPPVAEDYQSAGGAAGAGVRAGVSRRRAERGRDACTCSGLKKAKGLADSRFAGPVAAPVAGQSRFTGVCPVHDVWEGI</sequence>
<evidence type="ECO:0000256" key="1">
    <source>
        <dbReference type="SAM" id="MobiDB-lite"/>
    </source>
</evidence>
<name>A0A0C4DSY4_MAGP6</name>
<proteinExistence type="predicted"/>
<evidence type="ECO:0000313" key="4">
    <source>
        <dbReference type="Proteomes" id="UP000011715"/>
    </source>
</evidence>